<dbReference type="GO" id="GO:0005524">
    <property type="term" value="F:ATP binding"/>
    <property type="evidence" value="ECO:0007669"/>
    <property type="project" value="UniProtKB-KW"/>
</dbReference>
<accession>A0A8J2ZT98</accession>
<evidence type="ECO:0000259" key="3">
    <source>
        <dbReference type="PROSITE" id="PS50893"/>
    </source>
</evidence>
<proteinExistence type="predicted"/>
<dbReference type="InterPro" id="IPR003439">
    <property type="entry name" value="ABC_transporter-like_ATP-bd"/>
</dbReference>
<dbReference type="AlphaFoldDB" id="A0A8J2ZT98"/>
<dbReference type="GO" id="GO:0016887">
    <property type="term" value="F:ATP hydrolysis activity"/>
    <property type="evidence" value="ECO:0007669"/>
    <property type="project" value="InterPro"/>
</dbReference>
<evidence type="ECO:0000313" key="4">
    <source>
        <dbReference type="EMBL" id="GGH75881.1"/>
    </source>
</evidence>
<dbReference type="PROSITE" id="PS00211">
    <property type="entry name" value="ABC_TRANSPORTER_1"/>
    <property type="match status" value="1"/>
</dbReference>
<dbReference type="EMBL" id="BMEV01000025">
    <property type="protein sequence ID" value="GGH75881.1"/>
    <property type="molecule type" value="Genomic_DNA"/>
</dbReference>
<organism evidence="4 5">
    <name type="scientific">Compostibacillus humi</name>
    <dbReference type="NCBI Taxonomy" id="1245525"/>
    <lineage>
        <taxon>Bacteria</taxon>
        <taxon>Bacillati</taxon>
        <taxon>Bacillota</taxon>
        <taxon>Bacilli</taxon>
        <taxon>Bacillales</taxon>
        <taxon>Bacillaceae</taxon>
        <taxon>Compostibacillus</taxon>
    </lineage>
</organism>
<dbReference type="SUPFAM" id="SSF52540">
    <property type="entry name" value="P-loop containing nucleoside triphosphate hydrolases"/>
    <property type="match status" value="1"/>
</dbReference>
<gene>
    <name evidence="4" type="ORF">GCM10010978_16180</name>
</gene>
<dbReference type="PROSITE" id="PS50893">
    <property type="entry name" value="ABC_TRANSPORTER_2"/>
    <property type="match status" value="1"/>
</dbReference>
<dbReference type="InterPro" id="IPR017871">
    <property type="entry name" value="ABC_transporter-like_CS"/>
</dbReference>
<dbReference type="PANTHER" id="PTHR43582:SF2">
    <property type="entry name" value="LINEARMYCIN RESISTANCE ATP-BINDING PROTEIN LNRL"/>
    <property type="match status" value="1"/>
</dbReference>
<evidence type="ECO:0000256" key="1">
    <source>
        <dbReference type="ARBA" id="ARBA00022741"/>
    </source>
</evidence>
<dbReference type="SMART" id="SM00382">
    <property type="entry name" value="AAA"/>
    <property type="match status" value="1"/>
</dbReference>
<evidence type="ECO:0000313" key="5">
    <source>
        <dbReference type="Proteomes" id="UP000602050"/>
    </source>
</evidence>
<protein>
    <submittedName>
        <fullName evidence="4">ABC transporter ATP-binding protein</fullName>
    </submittedName>
</protein>
<dbReference type="Proteomes" id="UP000602050">
    <property type="component" value="Unassembled WGS sequence"/>
</dbReference>
<keyword evidence="5" id="KW-1185">Reference proteome</keyword>
<dbReference type="InterPro" id="IPR003593">
    <property type="entry name" value="AAA+_ATPase"/>
</dbReference>
<evidence type="ECO:0000256" key="2">
    <source>
        <dbReference type="ARBA" id="ARBA00022840"/>
    </source>
</evidence>
<dbReference type="RefSeq" id="WP_188391905.1">
    <property type="nucleotide sequence ID" value="NZ_BMEV01000025.1"/>
</dbReference>
<name>A0A8J2ZT98_9BACI</name>
<reference evidence="4" key="1">
    <citation type="journal article" date="2014" name="Int. J. Syst. Evol. Microbiol.">
        <title>Complete genome sequence of Corynebacterium casei LMG S-19264T (=DSM 44701T), isolated from a smear-ripened cheese.</title>
        <authorList>
            <consortium name="US DOE Joint Genome Institute (JGI-PGF)"/>
            <person name="Walter F."/>
            <person name="Albersmeier A."/>
            <person name="Kalinowski J."/>
            <person name="Ruckert C."/>
        </authorList>
    </citation>
    <scope>NUCLEOTIDE SEQUENCE</scope>
    <source>
        <strain evidence="4">CGMCC 1.12360</strain>
    </source>
</reference>
<dbReference type="Gene3D" id="3.40.50.300">
    <property type="entry name" value="P-loop containing nucleotide triphosphate hydrolases"/>
    <property type="match status" value="1"/>
</dbReference>
<reference evidence="4" key="2">
    <citation type="submission" date="2020-09" db="EMBL/GenBank/DDBJ databases">
        <authorList>
            <person name="Sun Q."/>
            <person name="Zhou Y."/>
        </authorList>
    </citation>
    <scope>NUCLEOTIDE SEQUENCE</scope>
    <source>
        <strain evidence="4">CGMCC 1.12360</strain>
    </source>
</reference>
<feature type="domain" description="ABC transporter" evidence="3">
    <location>
        <begin position="2"/>
        <end position="222"/>
    </location>
</feature>
<keyword evidence="2 4" id="KW-0067">ATP-binding</keyword>
<dbReference type="Pfam" id="PF00005">
    <property type="entry name" value="ABC_tran"/>
    <property type="match status" value="1"/>
</dbReference>
<keyword evidence="1" id="KW-0547">Nucleotide-binding</keyword>
<comment type="caution">
    <text evidence="4">The sequence shown here is derived from an EMBL/GenBank/DDBJ whole genome shotgun (WGS) entry which is preliminary data.</text>
</comment>
<dbReference type="InterPro" id="IPR027417">
    <property type="entry name" value="P-loop_NTPase"/>
</dbReference>
<dbReference type="PANTHER" id="PTHR43582">
    <property type="entry name" value="LINEARMYCIN RESISTANCE ATP-BINDING PROTEIN LNRL"/>
    <property type="match status" value="1"/>
</dbReference>
<sequence length="292" mass="32767">MLTLNGIYKNYGKKTVLSNISLQVSKGICLGLVGPNGAGKSTLIKIIASIIQDYRGELRFSDSVRIGYVPQDISLEETVSAKDNLQFFGRLYGLSGKALKERISEVLKEIGLEKREKDKVQTFSGGMKRRLNIGCAILHEPDLIIMDEPTVGIDPQSRQHIFQMVDRFREAGKTIIYASHYMEEIERLCDEAAFIDHGKIVENGTIQQILQKHAVPSIFVKGGNALPDKINEFGSVAAKNGGYIVQTNRPLDAMEFVLQFYKEKNDQLERLELVQPILEDVFFSLTGKELRD</sequence>